<dbReference type="GO" id="GO:0030245">
    <property type="term" value="P:cellulose catabolic process"/>
    <property type="evidence" value="ECO:0007669"/>
    <property type="project" value="UniProtKB-UniRule"/>
</dbReference>
<keyword evidence="1" id="KW-1015">Disulfide bond</keyword>
<dbReference type="Gene3D" id="2.70.50.70">
    <property type="match status" value="1"/>
</dbReference>
<comment type="function">
    <text evidence="1">Lytic polysaccharide monooxygenase (LMPO) that depolymerizes crystalline and amorphous polysaccharides via the oxidation of scissile alpha- or beta-(1-4)-glycosidic bonds, yielding C1 and/or C4 oxidation products. Catalysis by LPMOs requires the reduction of the active-site copper from Cu(II) to Cu(I) by a reducing agent and H(2)O(2) or O(2) as a cosubstrate.</text>
</comment>
<dbReference type="GO" id="GO:0030248">
    <property type="term" value="F:cellulose binding"/>
    <property type="evidence" value="ECO:0007669"/>
    <property type="project" value="UniProtKB-UniRule"/>
</dbReference>
<evidence type="ECO:0000256" key="1">
    <source>
        <dbReference type="RuleBase" id="RU368122"/>
    </source>
</evidence>
<name>A0A8H6HA37_9AGAR</name>
<keyword evidence="4" id="KW-1185">Reference proteome</keyword>
<dbReference type="Proteomes" id="UP000521943">
    <property type="component" value="Unassembled WGS sequence"/>
</dbReference>
<keyword evidence="1" id="KW-0119">Carbohydrate metabolism</keyword>
<accession>A0A8H6HA37</accession>
<dbReference type="AlphaFoldDB" id="A0A8H6HA37"/>
<evidence type="ECO:0000313" key="3">
    <source>
        <dbReference type="EMBL" id="KAF6742103.1"/>
    </source>
</evidence>
<keyword evidence="1" id="KW-0964">Secreted</keyword>
<sequence>MTCKREIHQHTTHRQKYKTRTHPNIFPSSRNFPVHLGTSITPFISLFHPTPPISTSRHLNGALHIFLPFPASAPSLSPSHSELFVFIASFYLARIEQVALHLGTGVPEIFVSCVQIIIKVIGSGTGNPAKVSIPSYIATNGTPLSLPSLASVSSASSDALVSTSPGEGLKRAMPRWRRARRGGWGLRGGGWGGIVVVFGGALEGGSRPGGDIVVGVDESDEIEEELQEEDDAG</sequence>
<dbReference type="EC" id="1.14.99.56" evidence="1"/>
<dbReference type="GO" id="GO:0008810">
    <property type="term" value="F:cellulase activity"/>
    <property type="evidence" value="ECO:0007669"/>
    <property type="project" value="UniProtKB-UniRule"/>
</dbReference>
<keyword evidence="1" id="KW-0136">Cellulose degradation</keyword>
<evidence type="ECO:0000259" key="2">
    <source>
        <dbReference type="Pfam" id="PF03443"/>
    </source>
</evidence>
<protein>
    <recommendedName>
        <fullName evidence="1">AA9 family lytic polysaccharide monooxygenase</fullName>
        <ecNumber evidence="1">1.14.99.56</ecNumber>
    </recommendedName>
    <alternativeName>
        <fullName evidence="1">Endo-beta-1,4-glucanase</fullName>
    </alternativeName>
    <alternativeName>
        <fullName evidence="1">Glycosyl hydrolase 61 family protein</fullName>
    </alternativeName>
</protein>
<proteinExistence type="predicted"/>
<dbReference type="Pfam" id="PF03443">
    <property type="entry name" value="AA9"/>
    <property type="match status" value="1"/>
</dbReference>
<feature type="domain" description="Auxiliary Activity family 9 catalytic" evidence="2">
    <location>
        <begin position="90"/>
        <end position="140"/>
    </location>
</feature>
<dbReference type="GO" id="GO:0005576">
    <property type="term" value="C:extracellular region"/>
    <property type="evidence" value="ECO:0007669"/>
    <property type="project" value="UniProtKB-SubCell"/>
</dbReference>
<keyword evidence="1" id="KW-0624">Polysaccharide degradation</keyword>
<reference evidence="3 4" key="1">
    <citation type="submission" date="2020-07" db="EMBL/GenBank/DDBJ databases">
        <title>Comparative genomics of pyrophilous fungi reveals a link between fire events and developmental genes.</title>
        <authorList>
            <consortium name="DOE Joint Genome Institute"/>
            <person name="Steindorff A.S."/>
            <person name="Carver A."/>
            <person name="Calhoun S."/>
            <person name="Stillman K."/>
            <person name="Liu H."/>
            <person name="Lipzen A."/>
            <person name="Pangilinan J."/>
            <person name="Labutti K."/>
            <person name="Bruns T.D."/>
            <person name="Grigoriev I.V."/>
        </authorList>
    </citation>
    <scope>NUCLEOTIDE SEQUENCE [LARGE SCALE GENOMIC DNA]</scope>
    <source>
        <strain evidence="3 4">CBS 144469</strain>
    </source>
</reference>
<evidence type="ECO:0000313" key="4">
    <source>
        <dbReference type="Proteomes" id="UP000521943"/>
    </source>
</evidence>
<gene>
    <name evidence="3" type="ORF">DFP72DRAFT_1082591</name>
</gene>
<organism evidence="3 4">
    <name type="scientific">Ephemerocybe angulata</name>
    <dbReference type="NCBI Taxonomy" id="980116"/>
    <lineage>
        <taxon>Eukaryota</taxon>
        <taxon>Fungi</taxon>
        <taxon>Dikarya</taxon>
        <taxon>Basidiomycota</taxon>
        <taxon>Agaricomycotina</taxon>
        <taxon>Agaricomycetes</taxon>
        <taxon>Agaricomycetidae</taxon>
        <taxon>Agaricales</taxon>
        <taxon>Agaricineae</taxon>
        <taxon>Psathyrellaceae</taxon>
        <taxon>Ephemerocybe</taxon>
    </lineage>
</organism>
<dbReference type="EMBL" id="JACGCI010000201">
    <property type="protein sequence ID" value="KAF6742103.1"/>
    <property type="molecule type" value="Genomic_DNA"/>
</dbReference>
<comment type="caution">
    <text evidence="3">The sequence shown here is derived from an EMBL/GenBank/DDBJ whole genome shotgun (WGS) entry which is preliminary data.</text>
</comment>
<dbReference type="InterPro" id="IPR005103">
    <property type="entry name" value="AA9_LPMO"/>
</dbReference>
<comment type="domain">
    <text evidence="1">Has a modular structure: an endo-beta-1,4-glucanase catalytic module at the N-terminus, a linker rich in serines and threonines, and a C-terminal carbohydrate-binding module (CBM).</text>
</comment>
<comment type="catalytic activity">
    <reaction evidence="1">
        <text>[(1-&gt;4)-beta-D-glucosyl]n+m + reduced acceptor + O2 = 4-dehydro-beta-D-glucosyl-[(1-&gt;4)-beta-D-glucosyl]n-1 + [(1-&gt;4)-beta-D-glucosyl]m + acceptor + H2O.</text>
        <dbReference type="EC" id="1.14.99.56"/>
    </reaction>
</comment>
<comment type="subcellular location">
    <subcellularLocation>
        <location evidence="1">Secreted</location>
    </subcellularLocation>
</comment>